<comment type="caution">
    <text evidence="2">The sequence shown here is derived from an EMBL/GenBank/DDBJ whole genome shotgun (WGS) entry which is preliminary data.</text>
</comment>
<dbReference type="Proteomes" id="UP000702209">
    <property type="component" value="Unassembled WGS sequence"/>
</dbReference>
<dbReference type="Pfam" id="PF02467">
    <property type="entry name" value="Whib"/>
    <property type="match status" value="1"/>
</dbReference>
<evidence type="ECO:0000313" key="3">
    <source>
        <dbReference type="Proteomes" id="UP000702209"/>
    </source>
</evidence>
<dbReference type="PROSITE" id="PS51674">
    <property type="entry name" value="4FE4S_WBL"/>
    <property type="match status" value="1"/>
</dbReference>
<evidence type="ECO:0000259" key="1">
    <source>
        <dbReference type="PROSITE" id="PS51674"/>
    </source>
</evidence>
<organism evidence="2 3">
    <name type="scientific">Nocardia amamiensis</name>
    <dbReference type="NCBI Taxonomy" id="404578"/>
    <lineage>
        <taxon>Bacteria</taxon>
        <taxon>Bacillati</taxon>
        <taxon>Actinomycetota</taxon>
        <taxon>Actinomycetes</taxon>
        <taxon>Mycobacteriales</taxon>
        <taxon>Nocardiaceae</taxon>
        <taxon>Nocardia</taxon>
    </lineage>
</organism>
<keyword evidence="3" id="KW-1185">Reference proteome</keyword>
<accession>A0ABS0CNY3</accession>
<sequence>MNRREFLTAALCRPNMAAYFPTVPIGPARDQAAEAALTQCRDRCPVRAECARDALQREVTHGLVAGVDLGPGPEPMPGALAVLRRIATF</sequence>
<name>A0ABS0CNY3_9NOCA</name>
<dbReference type="InterPro" id="IPR034768">
    <property type="entry name" value="4FE4S_WBL"/>
</dbReference>
<reference evidence="2 3" key="1">
    <citation type="submission" date="2020-10" db="EMBL/GenBank/DDBJ databases">
        <title>Identification of Nocardia species via Next-generation sequencing and recognition of intraspecies genetic diversity.</title>
        <authorList>
            <person name="Li P."/>
            <person name="Li P."/>
            <person name="Lu B."/>
        </authorList>
    </citation>
    <scope>NUCLEOTIDE SEQUENCE [LARGE SCALE GENOMIC DNA]</scope>
    <source>
        <strain evidence="2 3">BJ06-0157</strain>
    </source>
</reference>
<gene>
    <name evidence="2" type="ORF">IU459_12055</name>
</gene>
<protein>
    <submittedName>
        <fullName evidence="2">WhiB family transcriptional regulator</fullName>
    </submittedName>
</protein>
<dbReference type="EMBL" id="JADLQX010000007">
    <property type="protein sequence ID" value="MBF6298275.1"/>
    <property type="molecule type" value="Genomic_DNA"/>
</dbReference>
<feature type="domain" description="4Fe-4S Wbl-type" evidence="1">
    <location>
        <begin position="11"/>
        <end position="74"/>
    </location>
</feature>
<proteinExistence type="predicted"/>
<dbReference type="RefSeq" id="WP_195129584.1">
    <property type="nucleotide sequence ID" value="NZ_JADLQX010000007.1"/>
</dbReference>
<evidence type="ECO:0000313" key="2">
    <source>
        <dbReference type="EMBL" id="MBF6298275.1"/>
    </source>
</evidence>